<protein>
    <submittedName>
        <fullName evidence="1">Uncharacterized protein</fullName>
    </submittedName>
</protein>
<organism evidence="1 2">
    <name type="scientific">Periplaneta americana</name>
    <name type="common">American cockroach</name>
    <name type="synonym">Blatta americana</name>
    <dbReference type="NCBI Taxonomy" id="6978"/>
    <lineage>
        <taxon>Eukaryota</taxon>
        <taxon>Metazoa</taxon>
        <taxon>Ecdysozoa</taxon>
        <taxon>Arthropoda</taxon>
        <taxon>Hexapoda</taxon>
        <taxon>Insecta</taxon>
        <taxon>Pterygota</taxon>
        <taxon>Neoptera</taxon>
        <taxon>Polyneoptera</taxon>
        <taxon>Dictyoptera</taxon>
        <taxon>Blattodea</taxon>
        <taxon>Blattoidea</taxon>
        <taxon>Blattidae</taxon>
        <taxon>Blattinae</taxon>
        <taxon>Periplaneta</taxon>
    </lineage>
</organism>
<comment type="caution">
    <text evidence="1">The sequence shown here is derived from an EMBL/GenBank/DDBJ whole genome shotgun (WGS) entry which is preliminary data.</text>
</comment>
<keyword evidence="2" id="KW-1185">Reference proteome</keyword>
<reference evidence="1 2" key="1">
    <citation type="journal article" date="2022" name="Allergy">
        <title>Genome assembly and annotation of Periplaneta americana reveal a comprehensive cockroach allergen profile.</title>
        <authorList>
            <person name="Wang L."/>
            <person name="Xiong Q."/>
            <person name="Saelim N."/>
            <person name="Wang L."/>
            <person name="Nong W."/>
            <person name="Wan A.T."/>
            <person name="Shi M."/>
            <person name="Liu X."/>
            <person name="Cao Q."/>
            <person name="Hui J.H.L."/>
            <person name="Sookrung N."/>
            <person name="Leung T.F."/>
            <person name="Tungtrongchitr A."/>
            <person name="Tsui S.K.W."/>
        </authorList>
    </citation>
    <scope>NUCLEOTIDE SEQUENCE [LARGE SCALE GENOMIC DNA]</scope>
    <source>
        <strain evidence="1">PWHHKU_190912</strain>
    </source>
</reference>
<name>A0ABQ8TVP9_PERAM</name>
<accession>A0ABQ8TVP9</accession>
<gene>
    <name evidence="1" type="ORF">ANN_01033</name>
</gene>
<evidence type="ECO:0000313" key="2">
    <source>
        <dbReference type="Proteomes" id="UP001148838"/>
    </source>
</evidence>
<sequence>MGTKLSACKKKPPGHVRSVRTPDNIERENGNTVTVNSERYVEMLRTSLQPELRKRPRGIDRQIVWFQTGQKGKSIPYTQWCTDPRLKSGGVAIFSKPESTPLVDIIHHPSATKKKPQPPSRYEHLSLYIECGRGEKWKIAMSSITPDRRPHLRGLWIKPREYHTSASYSLTSHIAPGNAKSSIKL</sequence>
<dbReference type="Proteomes" id="UP001148838">
    <property type="component" value="Unassembled WGS sequence"/>
</dbReference>
<dbReference type="EMBL" id="JAJSOF020000003">
    <property type="protein sequence ID" value="KAJ4449629.1"/>
    <property type="molecule type" value="Genomic_DNA"/>
</dbReference>
<proteinExistence type="predicted"/>
<evidence type="ECO:0000313" key="1">
    <source>
        <dbReference type="EMBL" id="KAJ4449629.1"/>
    </source>
</evidence>